<gene>
    <name evidence="2" type="ORF">T05_4342</name>
</gene>
<keyword evidence="3" id="KW-1185">Reference proteome</keyword>
<proteinExistence type="predicted"/>
<dbReference type="EMBL" id="JYDJ01000018">
    <property type="protein sequence ID" value="KRX49260.1"/>
    <property type="molecule type" value="Genomic_DNA"/>
</dbReference>
<evidence type="ECO:0000313" key="3">
    <source>
        <dbReference type="Proteomes" id="UP000055048"/>
    </source>
</evidence>
<dbReference type="Proteomes" id="UP000055048">
    <property type="component" value="Unassembled WGS sequence"/>
</dbReference>
<reference evidence="2 3" key="1">
    <citation type="submission" date="2015-01" db="EMBL/GenBank/DDBJ databases">
        <title>Evolution of Trichinella species and genotypes.</title>
        <authorList>
            <person name="Korhonen P.K."/>
            <person name="Edoardo P."/>
            <person name="Giuseppe L.R."/>
            <person name="Gasser R.B."/>
        </authorList>
    </citation>
    <scope>NUCLEOTIDE SEQUENCE [LARGE SCALE GENOMIC DNA]</scope>
    <source>
        <strain evidence="2">ISS417</strain>
    </source>
</reference>
<accession>A0A0V0UD03</accession>
<feature type="compositionally biased region" description="Basic residues" evidence="1">
    <location>
        <begin position="147"/>
        <end position="159"/>
    </location>
</feature>
<sequence>MGYASWSSWSHYRRRYIVIPIECRTGRKGRRHGGCLWINERAIADVHVGRHPAWTSGCRRRYGERHALHKHRLQSCIVFGRYDHILVANSGCLLLLLVIYWSRTGDGAGLQFVRGRGGMNQRRFCRIVCCRIVRHGTDARIAARTSNARHRHHGQRSNRGRFIAGA</sequence>
<dbReference type="AlphaFoldDB" id="A0A0V0UD03"/>
<protein>
    <submittedName>
        <fullName evidence="2">Uncharacterized protein</fullName>
    </submittedName>
</protein>
<comment type="caution">
    <text evidence="2">The sequence shown here is derived from an EMBL/GenBank/DDBJ whole genome shotgun (WGS) entry which is preliminary data.</text>
</comment>
<evidence type="ECO:0000313" key="2">
    <source>
        <dbReference type="EMBL" id="KRX49260.1"/>
    </source>
</evidence>
<name>A0A0V0UD03_9BILA</name>
<feature type="region of interest" description="Disordered" evidence="1">
    <location>
        <begin position="145"/>
        <end position="166"/>
    </location>
</feature>
<evidence type="ECO:0000256" key="1">
    <source>
        <dbReference type="SAM" id="MobiDB-lite"/>
    </source>
</evidence>
<organism evidence="2 3">
    <name type="scientific">Trichinella murrelli</name>
    <dbReference type="NCBI Taxonomy" id="144512"/>
    <lineage>
        <taxon>Eukaryota</taxon>
        <taxon>Metazoa</taxon>
        <taxon>Ecdysozoa</taxon>
        <taxon>Nematoda</taxon>
        <taxon>Enoplea</taxon>
        <taxon>Dorylaimia</taxon>
        <taxon>Trichinellida</taxon>
        <taxon>Trichinellidae</taxon>
        <taxon>Trichinella</taxon>
    </lineage>
</organism>